<dbReference type="InterPro" id="IPR008580">
    <property type="entry name" value="PPPDE_dom"/>
</dbReference>
<feature type="domain" description="PPPDE" evidence="4">
    <location>
        <begin position="35"/>
        <end position="185"/>
    </location>
</feature>
<dbReference type="STRING" id="1661398.A0A482VIM8"/>
<keyword evidence="2" id="KW-0645">Protease</keyword>
<dbReference type="AlphaFoldDB" id="A0A482VIM8"/>
<evidence type="ECO:0000259" key="4">
    <source>
        <dbReference type="PROSITE" id="PS51858"/>
    </source>
</evidence>
<comment type="caution">
    <text evidence="5">The sequence shown here is derived from an EMBL/GenBank/DDBJ whole genome shotgun (WGS) entry which is preliminary data.</text>
</comment>
<organism evidence="5 6">
    <name type="scientific">Asbolus verrucosus</name>
    <name type="common">Desert ironclad beetle</name>
    <dbReference type="NCBI Taxonomy" id="1661398"/>
    <lineage>
        <taxon>Eukaryota</taxon>
        <taxon>Metazoa</taxon>
        <taxon>Ecdysozoa</taxon>
        <taxon>Arthropoda</taxon>
        <taxon>Hexapoda</taxon>
        <taxon>Insecta</taxon>
        <taxon>Pterygota</taxon>
        <taxon>Neoptera</taxon>
        <taxon>Endopterygota</taxon>
        <taxon>Coleoptera</taxon>
        <taxon>Polyphaga</taxon>
        <taxon>Cucujiformia</taxon>
        <taxon>Tenebrionidae</taxon>
        <taxon>Pimeliinae</taxon>
        <taxon>Asbolus</taxon>
    </lineage>
</organism>
<dbReference type="OrthoDB" id="412286at2759"/>
<dbReference type="Proteomes" id="UP000292052">
    <property type="component" value="Unassembled WGS sequence"/>
</dbReference>
<evidence type="ECO:0000313" key="6">
    <source>
        <dbReference type="Proteomes" id="UP000292052"/>
    </source>
</evidence>
<evidence type="ECO:0000256" key="3">
    <source>
        <dbReference type="ARBA" id="ARBA00022801"/>
    </source>
</evidence>
<reference evidence="5 6" key="1">
    <citation type="submission" date="2017-03" db="EMBL/GenBank/DDBJ databases">
        <title>Genome of the blue death feigning beetle - Asbolus verrucosus.</title>
        <authorList>
            <person name="Rider S.D."/>
        </authorList>
    </citation>
    <scope>NUCLEOTIDE SEQUENCE [LARGE SCALE GENOMIC DNA]</scope>
    <source>
        <strain evidence="5">Butters</strain>
        <tissue evidence="5">Head and leg muscle</tissue>
    </source>
</reference>
<dbReference type="GO" id="GO:0016579">
    <property type="term" value="P:protein deubiquitination"/>
    <property type="evidence" value="ECO:0007669"/>
    <property type="project" value="TreeGrafter"/>
</dbReference>
<evidence type="ECO:0000256" key="1">
    <source>
        <dbReference type="ARBA" id="ARBA00008140"/>
    </source>
</evidence>
<sequence>MFSNAVSAALTCHFPCIRFSRDSDSDEIISKKPHEPVLLNVYDMYKINEYTSNIGIGIFHSGVEVYGVEYGYGGHQYPYSGIFDMQPRNINILGEYFNLQNQLRFRQTIHIGHTNFTSEEVTRITKRLGRKFRGDKYHLINNNCNHFSGAFTKILCQKNIPSWVNRLAYVSSFVPFLHKFLPEEWIAPCTIKKSNNTQSSD</sequence>
<name>A0A482VIM8_ASBVE</name>
<evidence type="ECO:0000313" key="5">
    <source>
        <dbReference type="EMBL" id="RZC32514.1"/>
    </source>
</evidence>
<dbReference type="Gene3D" id="3.90.1720.30">
    <property type="entry name" value="PPPDE domains"/>
    <property type="match status" value="1"/>
</dbReference>
<dbReference type="PANTHER" id="PTHR12378:SF80">
    <property type="entry name" value="IP06716P-RELATED"/>
    <property type="match status" value="1"/>
</dbReference>
<dbReference type="EMBL" id="QDEB01096653">
    <property type="protein sequence ID" value="RZC32514.1"/>
    <property type="molecule type" value="Genomic_DNA"/>
</dbReference>
<gene>
    <name evidence="5" type="ORF">BDFB_009436</name>
</gene>
<dbReference type="Pfam" id="PF05903">
    <property type="entry name" value="Peptidase_C97"/>
    <property type="match status" value="1"/>
</dbReference>
<comment type="similarity">
    <text evidence="1">Belongs to the DeSI family.</text>
</comment>
<keyword evidence="6" id="KW-1185">Reference proteome</keyword>
<dbReference type="PANTHER" id="PTHR12378">
    <property type="entry name" value="DESUMOYLATING ISOPEPTIDASE"/>
    <property type="match status" value="1"/>
</dbReference>
<accession>A0A482VIM8</accession>
<dbReference type="InterPro" id="IPR042266">
    <property type="entry name" value="PPPDE_sf"/>
</dbReference>
<dbReference type="GO" id="GO:0006508">
    <property type="term" value="P:proteolysis"/>
    <property type="evidence" value="ECO:0007669"/>
    <property type="project" value="UniProtKB-KW"/>
</dbReference>
<dbReference type="PROSITE" id="PS51858">
    <property type="entry name" value="PPPDE"/>
    <property type="match status" value="1"/>
</dbReference>
<dbReference type="GO" id="GO:0101005">
    <property type="term" value="F:deubiquitinase activity"/>
    <property type="evidence" value="ECO:0007669"/>
    <property type="project" value="TreeGrafter"/>
</dbReference>
<protein>
    <submittedName>
        <fullName evidence="5">Peptidase C97 domain containing protein</fullName>
    </submittedName>
</protein>
<evidence type="ECO:0000256" key="2">
    <source>
        <dbReference type="ARBA" id="ARBA00022670"/>
    </source>
</evidence>
<dbReference type="SMART" id="SM01179">
    <property type="entry name" value="DUF862"/>
    <property type="match status" value="1"/>
</dbReference>
<proteinExistence type="inferred from homology"/>
<keyword evidence="3" id="KW-0378">Hydrolase</keyword>